<dbReference type="Proteomes" id="UP000198724">
    <property type="component" value="Unassembled WGS sequence"/>
</dbReference>
<dbReference type="CDD" id="cd10917">
    <property type="entry name" value="CE4_NodB_like_6s_7s"/>
    <property type="match status" value="1"/>
</dbReference>
<evidence type="ECO:0000313" key="2">
    <source>
        <dbReference type="EMBL" id="SFG02900.1"/>
    </source>
</evidence>
<gene>
    <name evidence="2" type="ORF">SAMN05421739_101722</name>
</gene>
<proteinExistence type="predicted"/>
<keyword evidence="3" id="KW-1185">Reference proteome</keyword>
<dbReference type="SUPFAM" id="SSF88713">
    <property type="entry name" value="Glycoside hydrolase/deacetylase"/>
    <property type="match status" value="1"/>
</dbReference>
<reference evidence="3" key="1">
    <citation type="submission" date="2016-10" db="EMBL/GenBank/DDBJ databases">
        <authorList>
            <person name="Varghese N."/>
            <person name="Submissions S."/>
        </authorList>
    </citation>
    <scope>NUCLEOTIDE SEQUENCE [LARGE SCALE GENOMIC DNA]</scope>
    <source>
        <strain evidence="3">LP51</strain>
    </source>
</reference>
<evidence type="ECO:0000259" key="1">
    <source>
        <dbReference type="PROSITE" id="PS51677"/>
    </source>
</evidence>
<dbReference type="STRING" id="1436961.SAMN05421739_101722"/>
<dbReference type="AlphaFoldDB" id="A0A1I2NIR0"/>
<dbReference type="PANTHER" id="PTHR10587">
    <property type="entry name" value="GLYCOSYL TRANSFERASE-RELATED"/>
    <property type="match status" value="1"/>
</dbReference>
<dbReference type="GO" id="GO:0016810">
    <property type="term" value="F:hydrolase activity, acting on carbon-nitrogen (but not peptide) bonds"/>
    <property type="evidence" value="ECO:0007669"/>
    <property type="project" value="InterPro"/>
</dbReference>
<sequence length="172" mass="20166">MLQELVKEQHYLGAHSDEHLLYCDWTKRDSLLVTQEQFRQDLLKNYERMAAFGVRKSDAPYFLPPYEWYNQSVTEWTAQEGLQLINFSPGTRSTADYTWPEMGSRYVSSERVYHSILEQEANDPNRLNGFILLVHIGTDPRRTDKFYHHLDALLTELKGKGYSFVTIDALLQ</sequence>
<protein>
    <recommendedName>
        <fullName evidence="1">NodB homology domain-containing protein</fullName>
    </recommendedName>
</protein>
<dbReference type="InterPro" id="IPR002509">
    <property type="entry name" value="NODB_dom"/>
</dbReference>
<dbReference type="PROSITE" id="PS51677">
    <property type="entry name" value="NODB"/>
    <property type="match status" value="1"/>
</dbReference>
<organism evidence="2 3">
    <name type="scientific">Pontibacter chinhatensis</name>
    <dbReference type="NCBI Taxonomy" id="1436961"/>
    <lineage>
        <taxon>Bacteria</taxon>
        <taxon>Pseudomonadati</taxon>
        <taxon>Bacteroidota</taxon>
        <taxon>Cytophagia</taxon>
        <taxon>Cytophagales</taxon>
        <taxon>Hymenobacteraceae</taxon>
        <taxon>Pontibacter</taxon>
    </lineage>
</organism>
<accession>A0A1I2NIR0</accession>
<dbReference type="InterPro" id="IPR050248">
    <property type="entry name" value="Polysacc_deacetylase_ArnD"/>
</dbReference>
<name>A0A1I2NIR0_9BACT</name>
<feature type="domain" description="NodB homology" evidence="1">
    <location>
        <begin position="1"/>
        <end position="165"/>
    </location>
</feature>
<dbReference type="GO" id="GO:0005975">
    <property type="term" value="P:carbohydrate metabolic process"/>
    <property type="evidence" value="ECO:0007669"/>
    <property type="project" value="InterPro"/>
</dbReference>
<dbReference type="Gene3D" id="3.20.20.370">
    <property type="entry name" value="Glycoside hydrolase/deacetylase"/>
    <property type="match status" value="1"/>
</dbReference>
<dbReference type="EMBL" id="FOOT01000001">
    <property type="protein sequence ID" value="SFG02900.1"/>
    <property type="molecule type" value="Genomic_DNA"/>
</dbReference>
<dbReference type="InterPro" id="IPR011330">
    <property type="entry name" value="Glyco_hydro/deAcase_b/a-brl"/>
</dbReference>
<evidence type="ECO:0000313" key="3">
    <source>
        <dbReference type="Proteomes" id="UP000198724"/>
    </source>
</evidence>